<dbReference type="OrthoDB" id="6278596at2759"/>
<dbReference type="Pfam" id="PF11817">
    <property type="entry name" value="Foie-gras_1"/>
    <property type="match status" value="1"/>
</dbReference>
<feature type="region of interest" description="Disordered" evidence="1">
    <location>
        <begin position="24"/>
        <end position="65"/>
    </location>
</feature>
<feature type="domain" description="Trafficking protein particle complex subunit 11" evidence="2">
    <location>
        <begin position="518"/>
        <end position="702"/>
    </location>
</feature>
<evidence type="ECO:0000256" key="1">
    <source>
        <dbReference type="SAM" id="MobiDB-lite"/>
    </source>
</evidence>
<proteinExistence type="predicted"/>
<evidence type="ECO:0000313" key="4">
    <source>
        <dbReference type="Proteomes" id="UP001150266"/>
    </source>
</evidence>
<feature type="region of interest" description="Disordered" evidence="1">
    <location>
        <begin position="470"/>
        <end position="515"/>
    </location>
</feature>
<comment type="caution">
    <text evidence="3">The sequence shown here is derived from an EMBL/GenBank/DDBJ whole genome shotgun (WGS) entry which is preliminary data.</text>
</comment>
<evidence type="ECO:0000313" key="3">
    <source>
        <dbReference type="EMBL" id="KAJ4483560.1"/>
    </source>
</evidence>
<feature type="region of interest" description="Disordered" evidence="1">
    <location>
        <begin position="640"/>
        <end position="665"/>
    </location>
</feature>
<feature type="region of interest" description="Disordered" evidence="1">
    <location>
        <begin position="779"/>
        <end position="807"/>
    </location>
</feature>
<dbReference type="PANTHER" id="PTHR14374">
    <property type="entry name" value="FOIE GRAS"/>
    <property type="match status" value="1"/>
</dbReference>
<organism evidence="3 4">
    <name type="scientific">Lentinula aciculospora</name>
    <dbReference type="NCBI Taxonomy" id="153920"/>
    <lineage>
        <taxon>Eukaryota</taxon>
        <taxon>Fungi</taxon>
        <taxon>Dikarya</taxon>
        <taxon>Basidiomycota</taxon>
        <taxon>Agaricomycotina</taxon>
        <taxon>Agaricomycetes</taxon>
        <taxon>Agaricomycetidae</taxon>
        <taxon>Agaricales</taxon>
        <taxon>Marasmiineae</taxon>
        <taxon>Omphalotaceae</taxon>
        <taxon>Lentinula</taxon>
    </lineage>
</organism>
<dbReference type="PANTHER" id="PTHR14374:SF0">
    <property type="entry name" value="TRAFFICKING PROTEIN PARTICLE COMPLEX SUBUNIT 11"/>
    <property type="match status" value="1"/>
</dbReference>
<feature type="compositionally biased region" description="Acidic residues" evidence="1">
    <location>
        <begin position="1213"/>
        <end position="1234"/>
    </location>
</feature>
<feature type="compositionally biased region" description="Basic and acidic residues" evidence="1">
    <location>
        <begin position="1684"/>
        <end position="1698"/>
    </location>
</feature>
<dbReference type="Proteomes" id="UP001150266">
    <property type="component" value="Unassembled WGS sequence"/>
</dbReference>
<feature type="region of interest" description="Disordered" evidence="1">
    <location>
        <begin position="350"/>
        <end position="384"/>
    </location>
</feature>
<feature type="compositionally biased region" description="Low complexity" evidence="1">
    <location>
        <begin position="371"/>
        <end position="384"/>
    </location>
</feature>
<feature type="compositionally biased region" description="Low complexity" evidence="1">
    <location>
        <begin position="779"/>
        <end position="798"/>
    </location>
</feature>
<gene>
    <name evidence="3" type="ORF">J3R30DRAFT_3449509</name>
</gene>
<evidence type="ECO:0000259" key="2">
    <source>
        <dbReference type="Pfam" id="PF11817"/>
    </source>
</evidence>
<keyword evidence="4" id="KW-1185">Reference proteome</keyword>
<reference evidence="3" key="1">
    <citation type="submission" date="2022-08" db="EMBL/GenBank/DDBJ databases">
        <title>A Global Phylogenomic Analysis of the Shiitake Genus Lentinula.</title>
        <authorList>
            <consortium name="DOE Joint Genome Institute"/>
            <person name="Sierra-Patev S."/>
            <person name="Min B."/>
            <person name="Naranjo-Ortiz M."/>
            <person name="Looney B."/>
            <person name="Konkel Z."/>
            <person name="Slot J.C."/>
            <person name="Sakamoto Y."/>
            <person name="Steenwyk J.L."/>
            <person name="Rokas A."/>
            <person name="Carro J."/>
            <person name="Camarero S."/>
            <person name="Ferreira P."/>
            <person name="Molpeceres G."/>
            <person name="Ruiz-Duenas F.J."/>
            <person name="Serrano A."/>
            <person name="Henrissat B."/>
            <person name="Drula E."/>
            <person name="Hughes K.W."/>
            <person name="Mata J.L."/>
            <person name="Ishikawa N.K."/>
            <person name="Vargas-Isla R."/>
            <person name="Ushijima S."/>
            <person name="Smith C.A."/>
            <person name="Ahrendt S."/>
            <person name="Andreopoulos W."/>
            <person name="He G."/>
            <person name="Labutti K."/>
            <person name="Lipzen A."/>
            <person name="Ng V."/>
            <person name="Riley R."/>
            <person name="Sandor L."/>
            <person name="Barry K."/>
            <person name="Martinez A.T."/>
            <person name="Xiao Y."/>
            <person name="Gibbons J.G."/>
            <person name="Terashima K."/>
            <person name="Grigoriev I.V."/>
            <person name="Hibbett D.S."/>
        </authorList>
    </citation>
    <scope>NUCLEOTIDE SEQUENCE</scope>
    <source>
        <strain evidence="3">JLM2183</strain>
    </source>
</reference>
<feature type="compositionally biased region" description="Low complexity" evidence="1">
    <location>
        <begin position="647"/>
        <end position="665"/>
    </location>
</feature>
<feature type="compositionally biased region" description="Basic residues" evidence="1">
    <location>
        <begin position="350"/>
        <end position="359"/>
    </location>
</feature>
<feature type="region of interest" description="Disordered" evidence="1">
    <location>
        <begin position="1213"/>
        <end position="1241"/>
    </location>
</feature>
<dbReference type="EMBL" id="JAOTPV010000004">
    <property type="protein sequence ID" value="KAJ4483560.1"/>
    <property type="molecule type" value="Genomic_DNA"/>
</dbReference>
<sequence length="2103" mass="228603">MNSYPLELIAQLAPVMFVAGLNTPPSHTTNNIRSNSTSPPQPPPPTHHSRNPSLTTLTGVSGVPGVDNPTNTFLPLSLPTQAHAVSMTPRADPFTILQSRLRDILIHQRKITVWDAPTAEKAFQVVLVDKDLRFPPRKVDSTATASAAGAGAAHSPLSPLTPSSPLHPDGLIAPIWIRKHTMLLPAVFVLFIRLFEVDDSTSYYAYSVGTEHNAEFEQRLKDLRDLSDKRSHNDKDPAAERIDRVKELERLKDSELASLIALRKRSTNERGIKLTVVLLASRKLLDDSASGAGLGLDTRLTFIRRQSGLDSRAALFVLSPIPKDELEEFVKSLQTALWDPAVEYYTAHSKRVRQKRNRHQAQSAQSHRRTPSIITSSSSSNSMNTLNSMPSLTTTMNLAPLPILPLKPEGWTVRYEYKMASFAEFRGEHEVALKHYQDAYAALTMLFMAPGSSLGMASGAAGVSMPLPASTSITSTSSPPSMTTNTSNTSSNTSSTSNPTNASTTSNTSSNGGTRTKRWAEAKVLADTINIKIVKLYLYNNETGLALAQQRLHVRTFPVVAGFTGGSTGMSNIKSNNAQLVGSTVNTPTSSTAEEGSYEYWSWVSRMWCVFAEMLVEGTRARGPPSALIPPNLVIPIHRPRLPPPSTSSVPGVSGKQSPSSSPSPELLLLQTTGAAPGVNPAHALMHPGWYYFLAAECAERKVGRFVDGIRNGVELNGEKERDQKIVHLRALVGDVLELYTKSYELFKLYSTNAAASSASSHAVNASISNPGDLTTIATSTSSASNTSNTSNTVNVSNPAKSSTAGSGTGRLALYIAHRIALTYARFPDPNFPSKPRNVFKTTEVNPAEQVDLDNTTDELEPLSSFFVAIDGWEQRNGDSQAEDLDSLMSLGDEAEGGNFRGKDPEKLGLAARFLARIAKSYWREGSSSSSISSGSASLYPGGSTYPGGSGPMYPAYPTQAGYLSYPNSKYNTYNGQINGDEEDEAEKTWGWPALLVPLLRTWCSILKELVGRGVRDVRETRDNRDLKGSGKPSEKLPETLLEKLEILETLLESYIRVLISRIGVDRDVEFSRKKEEMEIQREVRRAVGVWVGVQGLRVAKASTSKVGSFDGVPKIETLADAKELGNRETKVIRIDNTDTQPIFDTSVVFWYSRIWVSSIHSLRSTVTSASTLPPASEFTPFQVTLTAPTRVAIDKLDWAELRVNVVFEYEGYESERDEDEQEKDDGETEEEQEQQGVEAVEPASKMELRTQEIEVVIRPNFHFSENIEDHGADEPVRTIDVGHLSFGEGFSVDRTETQTTSHKQGKEKFVSGSLRWIHGQTVVLTGSVGVRASADGGIGQGRVRISSLVLRLNAPTPLNSSSSPASSVSLSAISTPVLVIPLHVPARRGASHPLTSFAGNDGTPVNPALHGNHGTQTTSVQLQAQAMWFAGFVEIQRKKESIEDWNKAKIPRWVPVSRKGDEKGSGYGSVDISHRPHSVTLSISHSGVAYVGEEYPVDIVVRGCRCDSGAQEVQVPDDGEGTAQESRDEVEVVMDVLLQPVESDVTAVNTISIGPDQSNTMIREIPLGSMALHSHVTSELKTTLWIKNTGGAGDRVVDMSIRTRPIRRRKPNKSRTKSHRILHLPHLETETLETLTIPCIEPFSVEFDVGYRRCVDPSLYSTLNPGKDEVGLWDRPKKALWLDDEKQNEDDQKKNENNENEEAYEGDLWAERVESDVEAVVRATFGCVDVDRLGDTGSTGIQEANVGSVASLGVEVEKVALQTKDSQSPLVRILSSEMFLESEEASVNNDEDEAHEEELRMFPLEFLPNDELSDVCRIGISAHRDDEDGLVGADGELEIPSPGSYVVYWRRILPNDTRGALSSTTFPLPSLRPPTDSLVALLDVSPTAKLHEPLTMSLTIRNRHPTRTADVYVQLEFPPGTSGTSSVGGPGTVPTTDIVAAGISMVGDSASQQDAQNTQLSGGSGFVVSGLRAGRVPLLLAGTEERLVWMLIPIECGFVRLPKIRVVDRRKAVKGTAGMLGGGASGGTSRLDLRTGGATAAAGAEVDNDGLDAEGGKEVKVVDIRLEERKGLTKRETGMNSVVEIIEGQEERGKIGSVLVLP</sequence>
<dbReference type="InterPro" id="IPR021773">
    <property type="entry name" value="TPC11"/>
</dbReference>
<protein>
    <submittedName>
        <fullName evidence="3">Gryzun, putative trafficking through golgi-domain-containing protein</fullName>
    </submittedName>
</protein>
<name>A0A9W9DTG3_9AGAR</name>
<feature type="region of interest" description="Disordered" evidence="1">
    <location>
        <begin position="1684"/>
        <end position="1705"/>
    </location>
</feature>
<feature type="compositionally biased region" description="Low complexity" evidence="1">
    <location>
        <begin position="470"/>
        <end position="511"/>
    </location>
</feature>
<accession>A0A9W9DTG3</accession>